<dbReference type="Proteomes" id="UP001165063">
    <property type="component" value="Unassembled WGS sequence"/>
</dbReference>
<feature type="compositionally biased region" description="Low complexity" evidence="1">
    <location>
        <begin position="182"/>
        <end position="207"/>
    </location>
</feature>
<feature type="compositionally biased region" description="Polar residues" evidence="1">
    <location>
        <begin position="310"/>
        <end position="325"/>
    </location>
</feature>
<reference evidence="2" key="1">
    <citation type="submission" date="2023-04" db="EMBL/GenBank/DDBJ databases">
        <title>Ambrosiozyma monospora NBRC 1965.</title>
        <authorList>
            <person name="Ichikawa N."/>
            <person name="Sato H."/>
            <person name="Tonouchi N."/>
        </authorList>
    </citation>
    <scope>NUCLEOTIDE SEQUENCE</scope>
    <source>
        <strain evidence="2">NBRC 1965</strain>
    </source>
</reference>
<dbReference type="OrthoDB" id="3991675at2759"/>
<evidence type="ECO:0000313" key="3">
    <source>
        <dbReference type="Proteomes" id="UP001165063"/>
    </source>
</evidence>
<feature type="compositionally biased region" description="Low complexity" evidence="1">
    <location>
        <begin position="292"/>
        <end position="304"/>
    </location>
</feature>
<feature type="compositionally biased region" description="Low complexity" evidence="1">
    <location>
        <begin position="141"/>
        <end position="153"/>
    </location>
</feature>
<dbReference type="AlphaFoldDB" id="A0A9W7DDL4"/>
<accession>A0A9W7DDL4</accession>
<protein>
    <submittedName>
        <fullName evidence="2">Unnamed protein product</fullName>
    </submittedName>
</protein>
<keyword evidence="3" id="KW-1185">Reference proteome</keyword>
<name>A0A9W7DDL4_AMBMO</name>
<feature type="compositionally biased region" description="Low complexity" evidence="1">
    <location>
        <begin position="349"/>
        <end position="359"/>
    </location>
</feature>
<feature type="compositionally biased region" description="Basic and acidic residues" evidence="1">
    <location>
        <begin position="360"/>
        <end position="370"/>
    </location>
</feature>
<feature type="compositionally biased region" description="Polar residues" evidence="1">
    <location>
        <begin position="224"/>
        <end position="233"/>
    </location>
</feature>
<evidence type="ECO:0000256" key="1">
    <source>
        <dbReference type="SAM" id="MobiDB-lite"/>
    </source>
</evidence>
<feature type="region of interest" description="Disordered" evidence="1">
    <location>
        <begin position="223"/>
        <end position="370"/>
    </location>
</feature>
<proteinExistence type="predicted"/>
<dbReference type="Gene3D" id="3.10.20.90">
    <property type="entry name" value="Phosphatidylinositol 3-kinase Catalytic Subunit, Chain A, domain 1"/>
    <property type="match status" value="1"/>
</dbReference>
<feature type="region of interest" description="Disordered" evidence="1">
    <location>
        <begin position="137"/>
        <end position="207"/>
    </location>
</feature>
<evidence type="ECO:0000313" key="2">
    <source>
        <dbReference type="EMBL" id="GMG19347.1"/>
    </source>
</evidence>
<feature type="compositionally biased region" description="Basic and acidic residues" evidence="1">
    <location>
        <begin position="266"/>
        <end position="291"/>
    </location>
</feature>
<sequence>MPYSFAGLTVQLLFISGERLSLKLDEQFLQDNGFYTQEEINNYRIGHFRQYLFDDWSELVQHKEQHGHESTVVINKKPTTAEQIQLLHLGSRLNPNDLLSTLNLELSPIIHVIIKPLDQLQTGTSDKWKFDLANKIKKKSGSSSGHGSHGNHASGKKRASTCNTPVPLFVAPPAPANRHRNLSSSSSNNTPTTTTINSSFSNQQQQAPAQLLLHQDKQKDNIKMSEQNPTSPIVPSHKRSSSGHTTDGEYEDALSKMPTAQPLDKTLTETEDKANDSELDTPTKDGLEDTKATSTTVASTPTTKSENKKTNTLNTEAAVKSSTTGPEDKKTDNKDTTISANTTDKKSKTATSSSATTPTSREKKGCCIIM</sequence>
<organism evidence="2 3">
    <name type="scientific">Ambrosiozyma monospora</name>
    <name type="common">Yeast</name>
    <name type="synonym">Endomycopsis monosporus</name>
    <dbReference type="NCBI Taxonomy" id="43982"/>
    <lineage>
        <taxon>Eukaryota</taxon>
        <taxon>Fungi</taxon>
        <taxon>Dikarya</taxon>
        <taxon>Ascomycota</taxon>
        <taxon>Saccharomycotina</taxon>
        <taxon>Pichiomycetes</taxon>
        <taxon>Pichiales</taxon>
        <taxon>Pichiaceae</taxon>
        <taxon>Ambrosiozyma</taxon>
    </lineage>
</organism>
<feature type="compositionally biased region" description="Basic and acidic residues" evidence="1">
    <location>
        <begin position="326"/>
        <end position="335"/>
    </location>
</feature>
<dbReference type="EMBL" id="BSXU01000109">
    <property type="protein sequence ID" value="GMG19347.1"/>
    <property type="molecule type" value="Genomic_DNA"/>
</dbReference>
<comment type="caution">
    <text evidence="2">The sequence shown here is derived from an EMBL/GenBank/DDBJ whole genome shotgun (WGS) entry which is preliminary data.</text>
</comment>
<gene>
    <name evidence="2" type="ORF">Amon01_000039800</name>
</gene>